<dbReference type="InterPro" id="IPR002654">
    <property type="entry name" value="Glyco_trans_25"/>
</dbReference>
<accession>A0ABY2KMA6</accession>
<dbReference type="Proteomes" id="UP000297741">
    <property type="component" value="Unassembled WGS sequence"/>
</dbReference>
<comment type="caution">
    <text evidence="2">The sequence shown here is derived from an EMBL/GenBank/DDBJ whole genome shotgun (WGS) entry which is preliminary data.</text>
</comment>
<sequence length="253" mass="28160">MGPIMTFIPVARVINLDRSTERLATCGPRLTAAGIYWQRHAATAPTSLEEALSHPLYRSATMRKLHGRDMSRGEIGCFLSHMAAMKSALAVGTPLALILEDDALPFDGAKIALEALSHWLTNTPEATVDWLHLSRSAESWSRPLATVSGFGIRRTYRPPWCLSASLYTRKGMQDFLRHVDLYGMDRPVDVALRVCFCRSARAAVLDAPIFGENGSESTIDSAGERPVGMTKIRQWRRKAPEYAFAAWNRWRSA</sequence>
<dbReference type="EMBL" id="RPEM01000012">
    <property type="protein sequence ID" value="TGD42047.1"/>
    <property type="molecule type" value="Genomic_DNA"/>
</dbReference>
<organism evidence="2 3">
    <name type="scientific">Pseudotabrizicola sediminis</name>
    <dbReference type="NCBI Taxonomy" id="2486418"/>
    <lineage>
        <taxon>Bacteria</taxon>
        <taxon>Pseudomonadati</taxon>
        <taxon>Pseudomonadota</taxon>
        <taxon>Alphaproteobacteria</taxon>
        <taxon>Rhodobacterales</taxon>
        <taxon>Paracoccaceae</taxon>
        <taxon>Pseudotabrizicola</taxon>
    </lineage>
</organism>
<keyword evidence="3" id="KW-1185">Reference proteome</keyword>
<evidence type="ECO:0000313" key="2">
    <source>
        <dbReference type="EMBL" id="TGD42047.1"/>
    </source>
</evidence>
<evidence type="ECO:0000259" key="1">
    <source>
        <dbReference type="Pfam" id="PF01755"/>
    </source>
</evidence>
<evidence type="ECO:0000313" key="3">
    <source>
        <dbReference type="Proteomes" id="UP000297741"/>
    </source>
</evidence>
<proteinExistence type="predicted"/>
<protein>
    <submittedName>
        <fullName evidence="2">Glycosyltransferase family 25 protein</fullName>
    </submittedName>
</protein>
<dbReference type="Pfam" id="PF01755">
    <property type="entry name" value="Glyco_transf_25"/>
    <property type="match status" value="1"/>
</dbReference>
<reference evidence="2 3" key="1">
    <citation type="submission" date="2018-11" db="EMBL/GenBank/DDBJ databases">
        <title>Tabrizicola sp. isolated from sediment of alpine lake.</title>
        <authorList>
            <person name="Liu Z."/>
        </authorList>
    </citation>
    <scope>NUCLEOTIDE SEQUENCE [LARGE SCALE GENOMIC DNA]</scope>
    <source>
        <strain evidence="2 3">DRYC-M-16</strain>
    </source>
</reference>
<name>A0ABY2KMA6_9RHOB</name>
<dbReference type="CDD" id="cd06532">
    <property type="entry name" value="Glyco_transf_25"/>
    <property type="match status" value="1"/>
</dbReference>
<feature type="domain" description="Glycosyl transferase family 25" evidence="1">
    <location>
        <begin position="13"/>
        <end position="114"/>
    </location>
</feature>
<gene>
    <name evidence="2" type="ORF">EEB11_15940</name>
</gene>